<reference evidence="1 2" key="1">
    <citation type="journal article" date="2020" name="Nature">
        <title>Isolation of an archaeon at the prokaryote-eukaryote interface.</title>
        <authorList>
            <person name="Imachi H."/>
            <person name="Nobu M.K."/>
            <person name="Nakahara N."/>
            <person name="Morono Y."/>
            <person name="Ogawara M."/>
            <person name="Takaki Y."/>
            <person name="Takano Y."/>
            <person name="Uematsu K."/>
            <person name="Ikuta T."/>
            <person name="Ito M."/>
            <person name="Matsui Y."/>
            <person name="Miyazaki M."/>
            <person name="Murata K."/>
            <person name="Saito Y."/>
            <person name="Sakai S."/>
            <person name="Song C."/>
            <person name="Tasumi E."/>
            <person name="Yamanaka Y."/>
            <person name="Yamaguchi T."/>
            <person name="Kamagata Y."/>
            <person name="Tamaki H."/>
            <person name="Takai K."/>
        </authorList>
    </citation>
    <scope>NUCLEOTIDE SEQUENCE [LARGE SCALE GENOMIC DNA]</scope>
    <source>
        <strain evidence="1 2">MK-D1</strain>
    </source>
</reference>
<dbReference type="PRINTS" id="PR00190">
    <property type="entry name" value="ACTIN"/>
</dbReference>
<proteinExistence type="predicted"/>
<name>A0A5B9DE59_9ARCH</name>
<organism evidence="1 2">
    <name type="scientific">Promethearchaeum syntrophicum</name>
    <dbReference type="NCBI Taxonomy" id="2594042"/>
    <lineage>
        <taxon>Archaea</taxon>
        <taxon>Promethearchaeati</taxon>
        <taxon>Promethearchaeota</taxon>
        <taxon>Promethearchaeia</taxon>
        <taxon>Promethearchaeales</taxon>
        <taxon>Promethearchaeaceae</taxon>
        <taxon>Promethearchaeum</taxon>
    </lineage>
</organism>
<evidence type="ECO:0000313" key="1">
    <source>
        <dbReference type="EMBL" id="QEE17026.1"/>
    </source>
</evidence>
<dbReference type="Proteomes" id="UP000321408">
    <property type="component" value="Chromosome"/>
</dbReference>
<accession>A0A5B9DE59</accession>
<dbReference type="PANTHER" id="PTHR11937">
    <property type="entry name" value="ACTIN"/>
    <property type="match status" value="1"/>
</dbReference>
<sequence>MENLYSIVIDMGQYSTKIGYGGENEPRKIFPTICGYPKYKAIDASLQTGQDKQIFIGLEIIESLGLYKLRRPIANGGDITNWGEFEAIVDYIFYLLRVDPAMCKIMFTTNPFLSTESKKKLFELFLEKHVCGGYYPVRGALLTMYSGGFNTGLIIDMGASNIRITPIYESYILQHAVRNVELGGSILDNLLEKKIQEAGVPIESSVQRNLVRVLKERACFVSLNYEQDFQNREKFKKKYTLPDYKKLSLDAERFIVPELMFDPTINNLETTPLHKAIVDVVELCDMDIRRSLLQNIFITGGSSLFPNFETRLKQEIEKELIQRGKMYQNVKIIAPKGRALSNWVGGSILSQIPEFQNSWITRKKYFSEGLSEDMLNA</sequence>
<dbReference type="InterPro" id="IPR004000">
    <property type="entry name" value="Actin"/>
</dbReference>
<dbReference type="SUPFAM" id="SSF53067">
    <property type="entry name" value="Actin-like ATPase domain"/>
    <property type="match status" value="2"/>
</dbReference>
<evidence type="ECO:0000313" key="2">
    <source>
        <dbReference type="Proteomes" id="UP000321408"/>
    </source>
</evidence>
<gene>
    <name evidence="1" type="ORF">DSAG12_02858</name>
</gene>
<dbReference type="Gene3D" id="3.30.420.40">
    <property type="match status" value="2"/>
</dbReference>
<dbReference type="AlphaFoldDB" id="A0A5B9DE59"/>
<dbReference type="Pfam" id="PF00022">
    <property type="entry name" value="Actin"/>
    <property type="match status" value="1"/>
</dbReference>
<dbReference type="KEGG" id="psyt:DSAG12_02858"/>
<protein>
    <submittedName>
        <fullName evidence="1">Actin family protein</fullName>
    </submittedName>
</protein>
<dbReference type="RefSeq" id="WP_162306744.1">
    <property type="nucleotide sequence ID" value="NZ_CP042905.2"/>
</dbReference>
<reference evidence="1 2" key="2">
    <citation type="journal article" date="2024" name="Int. J. Syst. Evol. Microbiol.">
        <title>Promethearchaeum syntrophicum gen. nov., sp. nov., an anaerobic, obligately syntrophic archaeon, the first isolate of the lineage 'Asgard' archaea, and proposal of the new archaeal phylum Promethearchaeota phyl. nov. and kingdom Promethearchaeati regn. nov.</title>
        <authorList>
            <person name="Imachi H."/>
            <person name="Nobu M.K."/>
            <person name="Kato S."/>
            <person name="Takaki Y."/>
            <person name="Miyazaki M."/>
            <person name="Miyata M."/>
            <person name="Ogawara M."/>
            <person name="Saito Y."/>
            <person name="Sakai S."/>
            <person name="Tahara Y.O."/>
            <person name="Takano Y."/>
            <person name="Tasumi E."/>
            <person name="Uematsu K."/>
            <person name="Yoshimura T."/>
            <person name="Itoh T."/>
            <person name="Ohkuma M."/>
            <person name="Takai K."/>
        </authorList>
    </citation>
    <scope>NUCLEOTIDE SEQUENCE [LARGE SCALE GENOMIC DNA]</scope>
    <source>
        <strain evidence="1 2">MK-D1</strain>
    </source>
</reference>
<dbReference type="SMART" id="SM00268">
    <property type="entry name" value="ACTIN"/>
    <property type="match status" value="1"/>
</dbReference>
<dbReference type="Gene3D" id="3.90.640.10">
    <property type="entry name" value="Actin, Chain A, domain 4"/>
    <property type="match status" value="1"/>
</dbReference>
<dbReference type="EMBL" id="CP042905">
    <property type="protein sequence ID" value="QEE17026.1"/>
    <property type="molecule type" value="Genomic_DNA"/>
</dbReference>
<dbReference type="InterPro" id="IPR043129">
    <property type="entry name" value="ATPase_NBD"/>
</dbReference>
<dbReference type="GeneID" id="41330836"/>
<keyword evidence="2" id="KW-1185">Reference proteome</keyword>